<comment type="caution">
    <text evidence="5">The sequence shown here is derived from an EMBL/GenBank/DDBJ whole genome shotgun (WGS) entry which is preliminary data.</text>
</comment>
<evidence type="ECO:0000256" key="2">
    <source>
        <dbReference type="ARBA" id="ARBA00007131"/>
    </source>
</evidence>
<feature type="domain" description="Transketolase N-terminal" evidence="4">
    <location>
        <begin position="41"/>
        <end position="278"/>
    </location>
</feature>
<keyword evidence="5" id="KW-0808">Transferase</keyword>
<organism evidence="5 6">
    <name type="scientific">Runella defluvii</name>
    <dbReference type="NCBI Taxonomy" id="370973"/>
    <lineage>
        <taxon>Bacteria</taxon>
        <taxon>Pseudomonadati</taxon>
        <taxon>Bacteroidota</taxon>
        <taxon>Cytophagia</taxon>
        <taxon>Cytophagales</taxon>
        <taxon>Spirosomataceae</taxon>
        <taxon>Runella</taxon>
    </lineage>
</organism>
<comment type="similarity">
    <text evidence="2">Belongs to the transketolase family.</text>
</comment>
<dbReference type="CDD" id="cd02012">
    <property type="entry name" value="TPP_TK"/>
    <property type="match status" value="1"/>
</dbReference>
<dbReference type="PANTHER" id="PTHR47514">
    <property type="entry name" value="TRANSKETOLASE N-TERMINAL SECTION-RELATED"/>
    <property type="match status" value="1"/>
</dbReference>
<gene>
    <name evidence="5" type="ORF">FHS57_005849</name>
</gene>
<dbReference type="Gene3D" id="3.40.50.970">
    <property type="match status" value="1"/>
</dbReference>
<dbReference type="PANTHER" id="PTHR47514:SF1">
    <property type="entry name" value="TRANSKETOLASE N-TERMINAL SECTION-RELATED"/>
    <property type="match status" value="1"/>
</dbReference>
<dbReference type="SUPFAM" id="SSF52518">
    <property type="entry name" value="Thiamin diphosphate-binding fold (THDP-binding)"/>
    <property type="match status" value="1"/>
</dbReference>
<name>A0A7W5ZQJ2_9BACT</name>
<proteinExistence type="inferred from homology"/>
<dbReference type="EC" id="2.2.1.1" evidence="5"/>
<dbReference type="InterPro" id="IPR029061">
    <property type="entry name" value="THDP-binding"/>
</dbReference>
<accession>A0A7W5ZQJ2</accession>
<protein>
    <submittedName>
        <fullName evidence="5">Transketolase</fullName>
        <ecNumber evidence="5">2.2.1.1</ecNumber>
    </submittedName>
</protein>
<evidence type="ECO:0000259" key="4">
    <source>
        <dbReference type="Pfam" id="PF00456"/>
    </source>
</evidence>
<reference evidence="5 6" key="1">
    <citation type="submission" date="2020-08" db="EMBL/GenBank/DDBJ databases">
        <title>Genomic Encyclopedia of Type Strains, Phase IV (KMG-IV): sequencing the most valuable type-strain genomes for metagenomic binning, comparative biology and taxonomic classification.</title>
        <authorList>
            <person name="Goeker M."/>
        </authorList>
    </citation>
    <scope>NUCLEOTIDE SEQUENCE [LARGE SCALE GENOMIC DNA]</scope>
    <source>
        <strain evidence="5 6">DSM 17976</strain>
    </source>
</reference>
<evidence type="ECO:0000256" key="1">
    <source>
        <dbReference type="ARBA" id="ARBA00001964"/>
    </source>
</evidence>
<sequence>MEATKDVTLTLHNSLLTDDSSLITHHLSLKSREYRRNILKYIYKAKAGHTGGSLSCIDILNVLYNEVLNVSPETFTSPDRDRYIQSKGHCVEALFVVLADKGFFPESDLETLCKYQSHYIGHPTRKVNGVEQNTGALGHGLPMSAGVALAAKMDNRDYRVFTLMGDGELPEGSNWEAALTAAHYKLDNLCAIVDLNGLQITGPTKDVCNTEPLDKKFESFGWAVRHVDGNDVVALKEAFDALPFEKGKPSVMIAHTVKGKGVSFMENELKWHHGVPSEEQYKIAMQELSPAP</sequence>
<dbReference type="InterPro" id="IPR005474">
    <property type="entry name" value="Transketolase_N"/>
</dbReference>
<dbReference type="EMBL" id="JACIBY010000021">
    <property type="protein sequence ID" value="MBB3841820.1"/>
    <property type="molecule type" value="Genomic_DNA"/>
</dbReference>
<evidence type="ECO:0000313" key="6">
    <source>
        <dbReference type="Proteomes" id="UP000541352"/>
    </source>
</evidence>
<evidence type="ECO:0000256" key="3">
    <source>
        <dbReference type="ARBA" id="ARBA00023052"/>
    </source>
</evidence>
<dbReference type="RefSeq" id="WP_183979741.1">
    <property type="nucleotide sequence ID" value="NZ_JACIBY010000021.1"/>
</dbReference>
<keyword evidence="3" id="KW-0786">Thiamine pyrophosphate</keyword>
<dbReference type="GO" id="GO:0004802">
    <property type="term" value="F:transketolase activity"/>
    <property type="evidence" value="ECO:0007669"/>
    <property type="project" value="UniProtKB-EC"/>
</dbReference>
<keyword evidence="6" id="KW-1185">Reference proteome</keyword>
<dbReference type="Pfam" id="PF00456">
    <property type="entry name" value="Transketolase_N"/>
    <property type="match status" value="1"/>
</dbReference>
<comment type="cofactor">
    <cofactor evidence="1">
        <name>thiamine diphosphate</name>
        <dbReference type="ChEBI" id="CHEBI:58937"/>
    </cofactor>
</comment>
<dbReference type="AlphaFoldDB" id="A0A7W5ZQJ2"/>
<dbReference type="Proteomes" id="UP000541352">
    <property type="component" value="Unassembled WGS sequence"/>
</dbReference>
<evidence type="ECO:0000313" key="5">
    <source>
        <dbReference type="EMBL" id="MBB3841820.1"/>
    </source>
</evidence>